<evidence type="ECO:0000256" key="11">
    <source>
        <dbReference type="HAMAP-Rule" id="MF_00276"/>
    </source>
</evidence>
<comment type="subunit">
    <text evidence="11">The system is composed of three essential subunits: KdpA, KdpB and KdpC.</text>
</comment>
<dbReference type="InterPro" id="IPR003820">
    <property type="entry name" value="KdpC"/>
</dbReference>
<keyword evidence="10 11" id="KW-0472">Membrane</keyword>
<dbReference type="PANTHER" id="PTHR30042">
    <property type="entry name" value="POTASSIUM-TRANSPORTING ATPASE C CHAIN"/>
    <property type="match status" value="1"/>
</dbReference>
<keyword evidence="6 11" id="KW-0067">ATP-binding</keyword>
<comment type="similarity">
    <text evidence="11">Belongs to the KdpC family.</text>
</comment>
<evidence type="ECO:0000256" key="6">
    <source>
        <dbReference type="ARBA" id="ARBA00022840"/>
    </source>
</evidence>
<name>A0A3G8WR53_9FLAO</name>
<protein>
    <recommendedName>
        <fullName evidence="11">Potassium-transporting ATPase KdpC subunit</fullName>
    </recommendedName>
    <alternativeName>
        <fullName evidence="11">ATP phosphohydrolase [potassium-transporting] C chain</fullName>
    </alternativeName>
    <alternativeName>
        <fullName evidence="11">Potassium-binding and translocating subunit C</fullName>
    </alternativeName>
    <alternativeName>
        <fullName evidence="11">Potassium-translocating ATPase C chain</fullName>
    </alternativeName>
</protein>
<evidence type="ECO:0000313" key="12">
    <source>
        <dbReference type="EMBL" id="AZI20664.1"/>
    </source>
</evidence>
<dbReference type="Proteomes" id="UP000282297">
    <property type="component" value="Chromosome"/>
</dbReference>
<evidence type="ECO:0000256" key="8">
    <source>
        <dbReference type="ARBA" id="ARBA00022989"/>
    </source>
</evidence>
<dbReference type="AlphaFoldDB" id="A0A3G8WR53"/>
<gene>
    <name evidence="11" type="primary">kdpC</name>
    <name evidence="12" type="ORF">EIH08_08020</name>
</gene>
<dbReference type="EMBL" id="CP034171">
    <property type="protein sequence ID" value="AZI20664.1"/>
    <property type="molecule type" value="Genomic_DNA"/>
</dbReference>
<evidence type="ECO:0000256" key="2">
    <source>
        <dbReference type="ARBA" id="ARBA00022475"/>
    </source>
</evidence>
<dbReference type="Pfam" id="PF02669">
    <property type="entry name" value="KdpC"/>
    <property type="match status" value="1"/>
</dbReference>
<comment type="function">
    <text evidence="11">Part of the high-affinity ATP-driven potassium transport (or Kdp) system, which catalyzes the hydrolysis of ATP coupled with the electrogenic transport of potassium into the cytoplasm. This subunit acts as a catalytic chaperone that increases the ATP-binding affinity of the ATP-hydrolyzing subunit KdpB by the formation of a transient KdpB/KdpC/ATP ternary complex.</text>
</comment>
<keyword evidence="5 11" id="KW-0547">Nucleotide-binding</keyword>
<evidence type="ECO:0000313" key="13">
    <source>
        <dbReference type="Proteomes" id="UP000282297"/>
    </source>
</evidence>
<proteinExistence type="inferred from homology"/>
<keyword evidence="8 11" id="KW-1133">Transmembrane helix</keyword>
<evidence type="ECO:0000256" key="1">
    <source>
        <dbReference type="ARBA" id="ARBA00022448"/>
    </source>
</evidence>
<keyword evidence="2 11" id="KW-1003">Cell membrane</keyword>
<dbReference type="PANTHER" id="PTHR30042:SF2">
    <property type="entry name" value="POTASSIUM-TRANSPORTING ATPASE KDPC SUBUNIT"/>
    <property type="match status" value="1"/>
</dbReference>
<evidence type="ECO:0000256" key="4">
    <source>
        <dbReference type="ARBA" id="ARBA00022692"/>
    </source>
</evidence>
<evidence type="ECO:0000256" key="10">
    <source>
        <dbReference type="ARBA" id="ARBA00023136"/>
    </source>
</evidence>
<keyword evidence="7 11" id="KW-0630">Potassium</keyword>
<evidence type="ECO:0000256" key="3">
    <source>
        <dbReference type="ARBA" id="ARBA00022538"/>
    </source>
</evidence>
<dbReference type="PIRSF" id="PIRSF001296">
    <property type="entry name" value="K_ATPase_KdpC"/>
    <property type="match status" value="1"/>
</dbReference>
<reference evidence="13" key="1">
    <citation type="submission" date="2018-11" db="EMBL/GenBank/DDBJ databases">
        <title>Proposal to divide the Flavobacteriaceae and reorganize its genera based on Amino Acid Identity values calculated from whole genome sequences.</title>
        <authorList>
            <person name="Nicholson A.C."/>
            <person name="Gulvik C.A."/>
            <person name="Whitney A.M."/>
            <person name="Humrighouse B.W."/>
            <person name="Bell M."/>
            <person name="Holmes B."/>
            <person name="Steigerwalt A.B."/>
            <person name="Villarma A."/>
            <person name="Sheth M."/>
            <person name="Batra D."/>
            <person name="Pryor J."/>
            <person name="Bernardet J.-F."/>
            <person name="Hugo C."/>
            <person name="Kampfer P."/>
            <person name="Newman J.D."/>
            <person name="McQuiston J.R."/>
        </authorList>
    </citation>
    <scope>NUCLEOTIDE SEQUENCE [LARGE SCALE GENOMIC DNA]</scope>
    <source>
        <strain evidence="13">H4753</strain>
    </source>
</reference>
<sequence length="182" mass="19928">MKHFIKSSVLLTLLMIVFIGLYTMIVYALGKVLPNHGEGEQINADGKRHYANIAQQFKSPNYFHPRPSSVNYNAAGSGGSNKGPTNEELLDVIRKRIDTVKMQNPEMANVPVPVELLTASGSGLDPDISVKGAEYQIKRVAKARNLDEAKIKELVAQNTALCVFGPSKVNVLKLNLALDQIK</sequence>
<keyword evidence="1 11" id="KW-0813">Transport</keyword>
<keyword evidence="4 11" id="KW-0812">Transmembrane</keyword>
<comment type="subcellular location">
    <subcellularLocation>
        <location evidence="11">Cell membrane</location>
        <topology evidence="11">Single-pass membrane protein</topology>
    </subcellularLocation>
</comment>
<dbReference type="HAMAP" id="MF_00276">
    <property type="entry name" value="KdpC"/>
    <property type="match status" value="1"/>
</dbReference>
<dbReference type="GO" id="GO:0005886">
    <property type="term" value="C:plasma membrane"/>
    <property type="evidence" value="ECO:0007669"/>
    <property type="project" value="UniProtKB-SubCell"/>
</dbReference>
<dbReference type="GO" id="GO:0008556">
    <property type="term" value="F:P-type potassium transmembrane transporter activity"/>
    <property type="evidence" value="ECO:0007669"/>
    <property type="project" value="InterPro"/>
</dbReference>
<accession>A0A3G8WR53</accession>
<dbReference type="RefSeq" id="WP_124784852.1">
    <property type="nucleotide sequence ID" value="NZ_CP034171.1"/>
</dbReference>
<evidence type="ECO:0000256" key="7">
    <source>
        <dbReference type="ARBA" id="ARBA00022958"/>
    </source>
</evidence>
<keyword evidence="9 11" id="KW-0406">Ion transport</keyword>
<keyword evidence="3 11" id="KW-0633">Potassium transport</keyword>
<organism evidence="12 13">
    <name type="scientific">Chryseobacterium taklimakanense</name>
    <dbReference type="NCBI Taxonomy" id="536441"/>
    <lineage>
        <taxon>Bacteria</taxon>
        <taxon>Pseudomonadati</taxon>
        <taxon>Bacteroidota</taxon>
        <taxon>Flavobacteriia</taxon>
        <taxon>Flavobacteriales</taxon>
        <taxon>Weeksellaceae</taxon>
        <taxon>Chryseobacterium group</taxon>
        <taxon>Chryseobacterium</taxon>
    </lineage>
</organism>
<evidence type="ECO:0000256" key="9">
    <source>
        <dbReference type="ARBA" id="ARBA00023065"/>
    </source>
</evidence>
<dbReference type="GO" id="GO:0005524">
    <property type="term" value="F:ATP binding"/>
    <property type="evidence" value="ECO:0007669"/>
    <property type="project" value="UniProtKB-UniRule"/>
</dbReference>
<evidence type="ECO:0000256" key="5">
    <source>
        <dbReference type="ARBA" id="ARBA00022741"/>
    </source>
</evidence>